<keyword evidence="11 15" id="KW-0653">Protein transport</keyword>
<dbReference type="AlphaFoldDB" id="A0A9X4RK63"/>
<dbReference type="InterPro" id="IPR036670">
    <property type="entry name" value="SecA_X-link_sf"/>
</dbReference>
<name>A0A9X4RK63_9BACT</name>
<dbReference type="FunFam" id="3.40.50.300:FF:000334">
    <property type="entry name" value="Protein translocase subunit SecA"/>
    <property type="match status" value="1"/>
</dbReference>
<keyword evidence="5 15" id="KW-0963">Cytoplasm</keyword>
<evidence type="ECO:0000256" key="7">
    <source>
        <dbReference type="ARBA" id="ARBA00022723"/>
    </source>
</evidence>
<evidence type="ECO:0000256" key="9">
    <source>
        <dbReference type="ARBA" id="ARBA00022833"/>
    </source>
</evidence>
<sequence length="849" mass="96496">MFASVLKKFFGSKNERVLKSIQPLVAAINQLEPEIQKLDDAALVAKTVLFKERLAAGVPLDSLLPEAFAVCREASWRALGMRHFDVQLIGGIILHQGRIAEMKTGEGKTLAATLAVYLNALTGRGVHVVTVNDYLARRDAEWMGKLYRFLGLSVGSILHEMDDAARREAYAADITYGTNNEFGFDYLRDNMKFELADFCQREFHYAIVDEVDSILVDEARTPLIISGPSEMSTELYDKVNRLIHKFKVDEHYTLDEKARSVSLTEEGVNLGEKLLEIENLYDPRNIEWLHHLNQALKANVLFKRDVDYLVRDGQVVIVDEFTGRAMQGRRFSDGLHQALEAKEGVKVEKENQTLASITFQNYFRMYEKLSGMTGTADTEAAEFKKIYNLDVVIIPTHNTMIRKDYADVIYKNAAAKDRAIIREIQELHKKGQPVLVGTISIDVSEKISAMLKKVGVPHEVLNAKQHEREAEIVADAGQKGHVTIATNMAGRGTDIKLGEGVTELGGLHILGTSRHESRRIDNQLRGRSGRQGDPGSSRFYLSLEDDLLRIFGSDRISGIMDKLGMEEDEPIEHTMISRAIENAQRKVEGHNFDIRKHLLEYDDVMNKQREVIYRQRREVLSSDDVHEVVTDMLPELAEMVAQEFAESRIPSEEWDWNGLSERMFALFGFSGEWSEEEKKDLDSAACTELILAAVQARYAKREQEIGELNMRHLERVVLLQIVDHHWKEHLLNMDHLKEGIGLRGYGQKNPLDEYKKEGFNMFGEMIHAVKTQTVSTLFRLQLVRDEEVAELEREQREQRQPMQLSRGDDEDNEHKPFSREGDKVGRNSDCPCGSGQKYKRCCGKSGGKK</sequence>
<dbReference type="Gene3D" id="3.90.1440.10">
    <property type="entry name" value="SecA, preprotein cross-linking domain"/>
    <property type="match status" value="1"/>
</dbReference>
<evidence type="ECO:0000256" key="8">
    <source>
        <dbReference type="ARBA" id="ARBA00022741"/>
    </source>
</evidence>
<evidence type="ECO:0000313" key="21">
    <source>
        <dbReference type="EMBL" id="MDG4474756.1"/>
    </source>
</evidence>
<organism evidence="21 22">
    <name type="scientific">Thiovibrio frasassiensis</name>
    <dbReference type="NCBI Taxonomy" id="2984131"/>
    <lineage>
        <taxon>Bacteria</taxon>
        <taxon>Pseudomonadati</taxon>
        <taxon>Thermodesulfobacteriota</taxon>
        <taxon>Desulfobulbia</taxon>
        <taxon>Desulfobulbales</taxon>
        <taxon>Thiovibrionaceae</taxon>
        <taxon>Thiovibrio</taxon>
    </lineage>
</organism>
<feature type="binding site" evidence="15">
    <location>
        <position position="494"/>
    </location>
    <ligand>
        <name>ATP</name>
        <dbReference type="ChEBI" id="CHEBI:30616"/>
    </ligand>
</feature>
<proteinExistence type="inferred from homology"/>
<feature type="binding site" evidence="15">
    <location>
        <position position="87"/>
    </location>
    <ligand>
        <name>ATP</name>
        <dbReference type="ChEBI" id="CHEBI:30616"/>
    </ligand>
</feature>
<keyword evidence="22" id="KW-1185">Reference proteome</keyword>
<dbReference type="InterPro" id="IPR036266">
    <property type="entry name" value="SecA_Wing/Scaffold_sf"/>
</dbReference>
<evidence type="ECO:0000256" key="2">
    <source>
        <dbReference type="ARBA" id="ARBA00007650"/>
    </source>
</evidence>
<dbReference type="InterPro" id="IPR000185">
    <property type="entry name" value="SecA"/>
</dbReference>
<dbReference type="Pfam" id="PF02810">
    <property type="entry name" value="SEC-C"/>
    <property type="match status" value="1"/>
</dbReference>
<dbReference type="CDD" id="cd17928">
    <property type="entry name" value="DEXDc_SecA"/>
    <property type="match status" value="1"/>
</dbReference>
<dbReference type="GO" id="GO:0006605">
    <property type="term" value="P:protein targeting"/>
    <property type="evidence" value="ECO:0007669"/>
    <property type="project" value="UniProtKB-UniRule"/>
</dbReference>
<comment type="subcellular location">
    <subcellularLocation>
        <location evidence="15">Cell membrane</location>
        <topology evidence="15">Peripheral membrane protein</topology>
        <orientation evidence="15">Cytoplasmic side</orientation>
    </subcellularLocation>
    <subcellularLocation>
        <location evidence="15">Cytoplasm</location>
    </subcellularLocation>
    <text evidence="15">Distribution is 50-50.</text>
</comment>
<dbReference type="GO" id="GO:0031522">
    <property type="term" value="C:cell envelope Sec protein transport complex"/>
    <property type="evidence" value="ECO:0007669"/>
    <property type="project" value="TreeGrafter"/>
</dbReference>
<evidence type="ECO:0000256" key="10">
    <source>
        <dbReference type="ARBA" id="ARBA00022840"/>
    </source>
</evidence>
<comment type="cofactor">
    <cofactor evidence="1">
        <name>Zn(2+)</name>
        <dbReference type="ChEBI" id="CHEBI:29105"/>
    </cofactor>
</comment>
<keyword evidence="14 15" id="KW-0472">Membrane</keyword>
<feature type="domain" description="SecA family profile" evidence="20">
    <location>
        <begin position="3"/>
        <end position="572"/>
    </location>
</feature>
<dbReference type="FunFam" id="1.10.3060.10:FF:000003">
    <property type="entry name" value="Protein translocase subunit SecA"/>
    <property type="match status" value="1"/>
</dbReference>
<dbReference type="PANTHER" id="PTHR30612">
    <property type="entry name" value="SECA INNER MEMBRANE COMPONENT OF SEC PROTEIN SECRETION SYSTEM"/>
    <property type="match status" value="1"/>
</dbReference>
<dbReference type="RefSeq" id="WP_307631736.1">
    <property type="nucleotide sequence ID" value="NZ_JAPHEH010000001.1"/>
</dbReference>
<dbReference type="InterPro" id="IPR004027">
    <property type="entry name" value="SEC_C_motif"/>
</dbReference>
<keyword evidence="4 15" id="KW-1003">Cell membrane</keyword>
<dbReference type="PROSITE" id="PS01312">
    <property type="entry name" value="SECA"/>
    <property type="match status" value="1"/>
</dbReference>
<dbReference type="InterPro" id="IPR044722">
    <property type="entry name" value="SecA_SF2_C"/>
</dbReference>
<dbReference type="GO" id="GO:0008564">
    <property type="term" value="F:protein-exporting ATPase activity"/>
    <property type="evidence" value="ECO:0007669"/>
    <property type="project" value="UniProtKB-EC"/>
</dbReference>
<dbReference type="GO" id="GO:0043952">
    <property type="term" value="P:protein transport by the Sec complex"/>
    <property type="evidence" value="ECO:0007669"/>
    <property type="project" value="TreeGrafter"/>
</dbReference>
<dbReference type="SUPFAM" id="SSF81886">
    <property type="entry name" value="Helical scaffold and wing domains of SecA"/>
    <property type="match status" value="1"/>
</dbReference>
<dbReference type="PANTHER" id="PTHR30612:SF0">
    <property type="entry name" value="CHLOROPLAST PROTEIN-TRANSPORTING ATPASE"/>
    <property type="match status" value="1"/>
</dbReference>
<dbReference type="InterPro" id="IPR011116">
    <property type="entry name" value="SecA_Wing/Scaffold"/>
</dbReference>
<evidence type="ECO:0000256" key="16">
    <source>
        <dbReference type="RuleBase" id="RU003874"/>
    </source>
</evidence>
<evidence type="ECO:0000313" key="22">
    <source>
        <dbReference type="Proteomes" id="UP001154240"/>
    </source>
</evidence>
<protein>
    <recommendedName>
        <fullName evidence="15 16">Protein translocase subunit SecA</fullName>
        <ecNumber evidence="15">7.4.2.8</ecNumber>
    </recommendedName>
</protein>
<dbReference type="InterPro" id="IPR014001">
    <property type="entry name" value="Helicase_ATP-bd"/>
</dbReference>
<dbReference type="FunFam" id="3.40.50.300:FF:000429">
    <property type="entry name" value="Preprotein translocase subunit SecA"/>
    <property type="match status" value="1"/>
</dbReference>
<feature type="compositionally biased region" description="Basic and acidic residues" evidence="17">
    <location>
        <begin position="812"/>
        <end position="826"/>
    </location>
</feature>
<dbReference type="GO" id="GO:0017038">
    <property type="term" value="P:protein import"/>
    <property type="evidence" value="ECO:0007669"/>
    <property type="project" value="InterPro"/>
</dbReference>
<keyword evidence="8 15" id="KW-0547">Nucleotide-binding</keyword>
<keyword evidence="6" id="KW-0997">Cell inner membrane</keyword>
<evidence type="ECO:0000259" key="18">
    <source>
        <dbReference type="PROSITE" id="PS51192"/>
    </source>
</evidence>
<comment type="caution">
    <text evidence="21">The sequence shown here is derived from an EMBL/GenBank/DDBJ whole genome shotgun (WGS) entry which is preliminary data.</text>
</comment>
<dbReference type="PROSITE" id="PS51192">
    <property type="entry name" value="HELICASE_ATP_BIND_1"/>
    <property type="match status" value="1"/>
</dbReference>
<dbReference type="FunFam" id="3.90.1440.10:FF:000001">
    <property type="entry name" value="Preprotein translocase subunit SecA"/>
    <property type="match status" value="1"/>
</dbReference>
<dbReference type="EC" id="7.4.2.8" evidence="15"/>
<evidence type="ECO:0000256" key="12">
    <source>
        <dbReference type="ARBA" id="ARBA00022967"/>
    </source>
</evidence>
<dbReference type="SMART" id="SM00958">
    <property type="entry name" value="SecA_PP_bind"/>
    <property type="match status" value="1"/>
</dbReference>
<dbReference type="InterPro" id="IPR027417">
    <property type="entry name" value="P-loop_NTPase"/>
</dbReference>
<comment type="function">
    <text evidence="15">Part of the Sec protein translocase complex. Interacts with the SecYEG preprotein conducting channel. Has a central role in coupling the hydrolysis of ATP to the transfer of proteins into and across the cell membrane, serving as an ATP-driven molecular motor driving the stepwise translocation of polypeptide chains across the membrane.</text>
</comment>
<dbReference type="SMART" id="SM00957">
    <property type="entry name" value="SecA_DEAD"/>
    <property type="match status" value="1"/>
</dbReference>
<dbReference type="InterPro" id="IPR011115">
    <property type="entry name" value="SecA_DEAD"/>
</dbReference>
<dbReference type="Pfam" id="PF01043">
    <property type="entry name" value="SecA_PP_bind"/>
    <property type="match status" value="1"/>
</dbReference>
<keyword evidence="9" id="KW-0862">Zinc</keyword>
<dbReference type="PROSITE" id="PS51194">
    <property type="entry name" value="HELICASE_CTER"/>
    <property type="match status" value="1"/>
</dbReference>
<accession>A0A9X4RK63</accession>
<dbReference type="PROSITE" id="PS51196">
    <property type="entry name" value="SECA_MOTOR_DEAD"/>
    <property type="match status" value="1"/>
</dbReference>
<dbReference type="SUPFAM" id="SSF52540">
    <property type="entry name" value="P-loop containing nucleoside triphosphate hydrolases"/>
    <property type="match status" value="2"/>
</dbReference>
<dbReference type="GO" id="GO:0005886">
    <property type="term" value="C:plasma membrane"/>
    <property type="evidence" value="ECO:0007669"/>
    <property type="project" value="UniProtKB-SubCell"/>
</dbReference>
<dbReference type="SUPFAM" id="SSF81767">
    <property type="entry name" value="Pre-protein crosslinking domain of SecA"/>
    <property type="match status" value="1"/>
</dbReference>
<evidence type="ECO:0000256" key="6">
    <source>
        <dbReference type="ARBA" id="ARBA00022519"/>
    </source>
</evidence>
<dbReference type="InterPro" id="IPR001650">
    <property type="entry name" value="Helicase_C-like"/>
</dbReference>
<reference evidence="21" key="2">
    <citation type="submission" date="2022-10" db="EMBL/GenBank/DDBJ databases">
        <authorList>
            <person name="Aronson H.S."/>
        </authorList>
    </citation>
    <scope>NUCLEOTIDE SEQUENCE</scope>
    <source>
        <strain evidence="21">RS19-109</strain>
    </source>
</reference>
<dbReference type="PRINTS" id="PR00906">
    <property type="entry name" value="SECA"/>
</dbReference>
<dbReference type="NCBIfam" id="NF009538">
    <property type="entry name" value="PRK12904.1"/>
    <property type="match status" value="1"/>
</dbReference>
<evidence type="ECO:0000256" key="4">
    <source>
        <dbReference type="ARBA" id="ARBA00022475"/>
    </source>
</evidence>
<keyword evidence="10 15" id="KW-0067">ATP-binding</keyword>
<feature type="binding site" evidence="15">
    <location>
        <begin position="105"/>
        <end position="109"/>
    </location>
    <ligand>
        <name>ATP</name>
        <dbReference type="ChEBI" id="CHEBI:30616"/>
    </ligand>
</feature>
<evidence type="ECO:0000256" key="1">
    <source>
        <dbReference type="ARBA" id="ARBA00001947"/>
    </source>
</evidence>
<dbReference type="GO" id="GO:0065002">
    <property type="term" value="P:intracellular protein transmembrane transport"/>
    <property type="evidence" value="ECO:0007669"/>
    <property type="project" value="UniProtKB-UniRule"/>
</dbReference>
<evidence type="ECO:0000256" key="11">
    <source>
        <dbReference type="ARBA" id="ARBA00022927"/>
    </source>
</evidence>
<dbReference type="NCBIfam" id="TIGR00963">
    <property type="entry name" value="secA"/>
    <property type="match status" value="1"/>
</dbReference>
<dbReference type="HAMAP" id="MF_01382">
    <property type="entry name" value="SecA"/>
    <property type="match status" value="1"/>
</dbReference>
<keyword evidence="12 15" id="KW-1278">Translocase</keyword>
<dbReference type="EMBL" id="JAPHEH010000001">
    <property type="protein sequence ID" value="MDG4474756.1"/>
    <property type="molecule type" value="Genomic_DNA"/>
</dbReference>
<dbReference type="GO" id="GO:0005524">
    <property type="term" value="F:ATP binding"/>
    <property type="evidence" value="ECO:0007669"/>
    <property type="project" value="UniProtKB-UniRule"/>
</dbReference>
<dbReference type="Pfam" id="PF07517">
    <property type="entry name" value="SecA_DEAD"/>
    <property type="match status" value="1"/>
</dbReference>
<evidence type="ECO:0000256" key="13">
    <source>
        <dbReference type="ARBA" id="ARBA00023010"/>
    </source>
</evidence>
<evidence type="ECO:0000256" key="17">
    <source>
        <dbReference type="SAM" id="MobiDB-lite"/>
    </source>
</evidence>
<dbReference type="InterPro" id="IPR014018">
    <property type="entry name" value="SecA_motor_DEAD"/>
</dbReference>
<dbReference type="Pfam" id="PF07516">
    <property type="entry name" value="SecA_SW"/>
    <property type="match status" value="1"/>
</dbReference>
<keyword evidence="7" id="KW-0479">Metal-binding</keyword>
<keyword evidence="13 15" id="KW-0811">Translocation</keyword>
<evidence type="ECO:0000256" key="14">
    <source>
        <dbReference type="ARBA" id="ARBA00023136"/>
    </source>
</evidence>
<dbReference type="Pfam" id="PF21090">
    <property type="entry name" value="P-loop_SecA"/>
    <property type="match status" value="2"/>
</dbReference>
<evidence type="ECO:0000259" key="19">
    <source>
        <dbReference type="PROSITE" id="PS51194"/>
    </source>
</evidence>
<evidence type="ECO:0000256" key="5">
    <source>
        <dbReference type="ARBA" id="ARBA00022490"/>
    </source>
</evidence>
<feature type="domain" description="Helicase C-terminal" evidence="19">
    <location>
        <begin position="419"/>
        <end position="588"/>
    </location>
</feature>
<feature type="compositionally biased region" description="Basic residues" evidence="17">
    <location>
        <begin position="837"/>
        <end position="849"/>
    </location>
</feature>
<reference evidence="21" key="1">
    <citation type="journal article" date="2022" name="bioRxiv">
        <title>Thiovibrio frasassiensisgen. nov., sp. nov., an autotrophic, elemental sulfur disproportionating bacterium isolated from sulfidic karst sediment, and proposal of Thiovibrionaceae fam. nov.</title>
        <authorList>
            <person name="Aronson H."/>
            <person name="Thomas C."/>
            <person name="Bhattacharyya M."/>
            <person name="Eckstein S."/>
            <person name="Jensen S."/>
            <person name="Barco R."/>
            <person name="Macalady J."/>
            <person name="Amend J."/>
        </authorList>
    </citation>
    <scope>NUCLEOTIDE SEQUENCE</scope>
    <source>
        <strain evidence="21">RS19-109</strain>
    </source>
</reference>
<dbReference type="Gene3D" id="3.40.50.300">
    <property type="entry name" value="P-loop containing nucleotide triphosphate hydrolases"/>
    <property type="match status" value="3"/>
</dbReference>
<evidence type="ECO:0000259" key="20">
    <source>
        <dbReference type="PROSITE" id="PS51196"/>
    </source>
</evidence>
<comment type="catalytic activity">
    <reaction evidence="15">
        <text>ATP + H2O + cellular proteinSide 1 = ADP + phosphate + cellular proteinSide 2.</text>
        <dbReference type="EC" id="7.4.2.8"/>
    </reaction>
</comment>
<evidence type="ECO:0000256" key="15">
    <source>
        <dbReference type="HAMAP-Rule" id="MF_01382"/>
    </source>
</evidence>
<feature type="region of interest" description="Disordered" evidence="17">
    <location>
        <begin position="791"/>
        <end position="849"/>
    </location>
</feature>
<comment type="subunit">
    <text evidence="15">Monomer and homodimer. Part of the essential Sec protein translocation apparatus which comprises SecA, SecYEG and auxiliary proteins SecDF. Other proteins may also be involved.</text>
</comment>
<dbReference type="NCBIfam" id="NF006630">
    <property type="entry name" value="PRK09200.1"/>
    <property type="match status" value="1"/>
</dbReference>
<dbReference type="GO" id="GO:0046872">
    <property type="term" value="F:metal ion binding"/>
    <property type="evidence" value="ECO:0007669"/>
    <property type="project" value="UniProtKB-KW"/>
</dbReference>
<dbReference type="GO" id="GO:0005829">
    <property type="term" value="C:cytosol"/>
    <property type="evidence" value="ECO:0007669"/>
    <property type="project" value="TreeGrafter"/>
</dbReference>
<keyword evidence="3 15" id="KW-0813">Transport</keyword>
<evidence type="ECO:0000256" key="3">
    <source>
        <dbReference type="ARBA" id="ARBA00022448"/>
    </source>
</evidence>
<gene>
    <name evidence="15 21" type="primary">secA</name>
    <name evidence="21" type="ORF">OLX77_01110</name>
</gene>
<comment type="similarity">
    <text evidence="2 15 16">Belongs to the SecA family.</text>
</comment>
<dbReference type="Proteomes" id="UP001154240">
    <property type="component" value="Unassembled WGS sequence"/>
</dbReference>
<dbReference type="CDD" id="cd18803">
    <property type="entry name" value="SF2_C_secA"/>
    <property type="match status" value="1"/>
</dbReference>
<dbReference type="InterPro" id="IPR011130">
    <property type="entry name" value="SecA_preprotein_X-link_dom"/>
</dbReference>
<feature type="domain" description="Helicase ATP-binding" evidence="18">
    <location>
        <begin position="89"/>
        <end position="247"/>
    </location>
</feature>
<dbReference type="InterPro" id="IPR020937">
    <property type="entry name" value="SecA_CS"/>
</dbReference>
<dbReference type="Gene3D" id="1.10.3060.10">
    <property type="entry name" value="Helical scaffold and wing domains of SecA"/>
    <property type="match status" value="1"/>
</dbReference>